<dbReference type="SUPFAM" id="SSF56003">
    <property type="entry name" value="Molybdenum cofactor-binding domain"/>
    <property type="match status" value="1"/>
</dbReference>
<evidence type="ECO:0000259" key="1">
    <source>
        <dbReference type="Pfam" id="PF20256"/>
    </source>
</evidence>
<dbReference type="InterPro" id="IPR037165">
    <property type="entry name" value="AldOxase/xan_DH_Mopterin-bd_sf"/>
</dbReference>
<name>A0A397EXJ0_APHAT</name>
<gene>
    <name evidence="2" type="ORF">DYB31_013678</name>
</gene>
<feature type="domain" description="Aldehyde oxidase/xanthine dehydrogenase second molybdopterin binding" evidence="1">
    <location>
        <begin position="36"/>
        <end position="149"/>
    </location>
</feature>
<protein>
    <recommendedName>
        <fullName evidence="1">Aldehyde oxidase/xanthine dehydrogenase second molybdopterin binding domain-containing protein</fullName>
    </recommendedName>
</protein>
<dbReference type="VEuPathDB" id="FungiDB:H257_08501"/>
<sequence length="245" mass="26816">MKLIDLGTTAIDHHKTPYGQELTNVTLDRIWQGLHASADVARRKEAAVYFNSQNKWKKRGLAVTPVKYGIAISGLKYGASVSIFHGDGTVLVTHGKHILGIDTKAAQMAAFMLGIPLAKIKLQPTSTGLIPNSDATGGSSTSESIARSVQYVLPCIRTPCLKNFSFEELTRLDRAACQTLITRLSSVLTTTYPAKSTMCNLDRRITSLPPPRRDSNDTVKMQCERDDAKFIDVSLTARFVSPCTM</sequence>
<organism evidence="2 3">
    <name type="scientific">Aphanomyces astaci</name>
    <name type="common">Crayfish plague agent</name>
    <dbReference type="NCBI Taxonomy" id="112090"/>
    <lineage>
        <taxon>Eukaryota</taxon>
        <taxon>Sar</taxon>
        <taxon>Stramenopiles</taxon>
        <taxon>Oomycota</taxon>
        <taxon>Saprolegniomycetes</taxon>
        <taxon>Saprolegniales</taxon>
        <taxon>Verrucalvaceae</taxon>
        <taxon>Aphanomyces</taxon>
    </lineage>
</organism>
<comment type="caution">
    <text evidence="2">The sequence shown here is derived from an EMBL/GenBank/DDBJ whole genome shotgun (WGS) entry which is preliminary data.</text>
</comment>
<accession>A0A397EXJ0</accession>
<dbReference type="Pfam" id="PF20256">
    <property type="entry name" value="MoCoBD_2"/>
    <property type="match status" value="1"/>
</dbReference>
<dbReference type="GO" id="GO:0016491">
    <property type="term" value="F:oxidoreductase activity"/>
    <property type="evidence" value="ECO:0007669"/>
    <property type="project" value="InterPro"/>
</dbReference>
<dbReference type="InterPro" id="IPR046867">
    <property type="entry name" value="AldOxase/xan_DH_MoCoBD2"/>
</dbReference>
<dbReference type="EMBL" id="QUTE01014734">
    <property type="protein sequence ID" value="RHZ01661.1"/>
    <property type="molecule type" value="Genomic_DNA"/>
</dbReference>
<evidence type="ECO:0000313" key="3">
    <source>
        <dbReference type="Proteomes" id="UP000266196"/>
    </source>
</evidence>
<reference evidence="2 3" key="1">
    <citation type="submission" date="2018-08" db="EMBL/GenBank/DDBJ databases">
        <title>Aphanomyces genome sequencing and annotation.</title>
        <authorList>
            <person name="Minardi D."/>
            <person name="Oidtmann B."/>
            <person name="Van Der Giezen M."/>
            <person name="Studholme D.J."/>
        </authorList>
    </citation>
    <scope>NUCLEOTIDE SEQUENCE [LARGE SCALE GENOMIC DNA]</scope>
    <source>
        <strain evidence="2 3">197901</strain>
    </source>
</reference>
<proteinExistence type="predicted"/>
<dbReference type="Gene3D" id="3.30.365.10">
    <property type="entry name" value="Aldehyde oxidase/xanthine dehydrogenase, molybdopterin binding domain"/>
    <property type="match status" value="3"/>
</dbReference>
<evidence type="ECO:0000313" key="2">
    <source>
        <dbReference type="EMBL" id="RHZ01661.1"/>
    </source>
</evidence>
<dbReference type="PANTHER" id="PTHR45444">
    <property type="entry name" value="XANTHINE DEHYDROGENASE"/>
    <property type="match status" value="1"/>
</dbReference>
<dbReference type="AlphaFoldDB" id="A0A397EXJ0"/>
<dbReference type="GO" id="GO:0005506">
    <property type="term" value="F:iron ion binding"/>
    <property type="evidence" value="ECO:0007669"/>
    <property type="project" value="InterPro"/>
</dbReference>
<dbReference type="InterPro" id="IPR016208">
    <property type="entry name" value="Ald_Oxase/xanthine_DH-like"/>
</dbReference>
<dbReference type="PANTHER" id="PTHR45444:SF3">
    <property type="entry name" value="XANTHINE DEHYDROGENASE"/>
    <property type="match status" value="1"/>
</dbReference>
<dbReference type="Proteomes" id="UP000266196">
    <property type="component" value="Unassembled WGS sequence"/>
</dbReference>